<accession>A0ABQ3UH37</accession>
<protein>
    <submittedName>
        <fullName evidence="2">BON domain-containing protein</fullName>
    </submittedName>
</protein>
<organism evidence="2 3">
    <name type="scientific">Ktedonobacter robiniae</name>
    <dbReference type="NCBI Taxonomy" id="2778365"/>
    <lineage>
        <taxon>Bacteria</taxon>
        <taxon>Bacillati</taxon>
        <taxon>Chloroflexota</taxon>
        <taxon>Ktedonobacteria</taxon>
        <taxon>Ktedonobacterales</taxon>
        <taxon>Ktedonobacteraceae</taxon>
        <taxon>Ktedonobacter</taxon>
    </lineage>
</organism>
<comment type="caution">
    <text evidence="2">The sequence shown here is derived from an EMBL/GenBank/DDBJ whole genome shotgun (WGS) entry which is preliminary data.</text>
</comment>
<keyword evidence="3" id="KW-1185">Reference proteome</keyword>
<evidence type="ECO:0000313" key="3">
    <source>
        <dbReference type="Proteomes" id="UP000654345"/>
    </source>
</evidence>
<reference evidence="2 3" key="1">
    <citation type="journal article" date="2021" name="Int. J. Syst. Evol. Microbiol.">
        <title>Reticulibacter mediterranei gen. nov., sp. nov., within the new family Reticulibacteraceae fam. nov., and Ktedonospora formicarum gen. nov., sp. nov., Ktedonobacter robiniae sp. nov., Dictyobacter formicarum sp. nov. and Dictyobacter arantiisoli sp. nov., belonging to the class Ktedonobacteria.</title>
        <authorList>
            <person name="Yabe S."/>
            <person name="Zheng Y."/>
            <person name="Wang C.M."/>
            <person name="Sakai Y."/>
            <person name="Abe K."/>
            <person name="Yokota A."/>
            <person name="Donadio S."/>
            <person name="Cavaletti L."/>
            <person name="Monciardini P."/>
        </authorList>
    </citation>
    <scope>NUCLEOTIDE SEQUENCE [LARGE SCALE GENOMIC DNA]</scope>
    <source>
        <strain evidence="2 3">SOSP1-30</strain>
    </source>
</reference>
<dbReference type="InterPro" id="IPR051686">
    <property type="entry name" value="Lipoprotein_DolP"/>
</dbReference>
<evidence type="ECO:0000313" key="2">
    <source>
        <dbReference type="EMBL" id="GHO52007.1"/>
    </source>
</evidence>
<dbReference type="PANTHER" id="PTHR34606:SF15">
    <property type="entry name" value="BON DOMAIN-CONTAINING PROTEIN"/>
    <property type="match status" value="1"/>
</dbReference>
<dbReference type="Gene3D" id="3.30.1340.30">
    <property type="match status" value="3"/>
</dbReference>
<dbReference type="PANTHER" id="PTHR34606">
    <property type="entry name" value="BON DOMAIN-CONTAINING PROTEIN"/>
    <property type="match status" value="1"/>
</dbReference>
<sequence>MAISPHTDEEIQEDVLNELRWEPRVRANEIGVITRDGVVTLLGWVDSYVQKVAAEAAARRVRGVRDVVNEIEVRLASSAQRTDDDLTKLVRDALAWHAPVPIDDLDVTVSNGRVTLKGEVEYNFQKREAEHVVQRIPGVKGINNLLTVKPHPIPGDLKLKIEEALVRNAETDAKHITVEVQGSKVILHGKVHSNMEKLVAEESAWSAPGVTEVENRIEVDPALEPVTG</sequence>
<dbReference type="InterPro" id="IPR007055">
    <property type="entry name" value="BON_dom"/>
</dbReference>
<dbReference type="Proteomes" id="UP000654345">
    <property type="component" value="Unassembled WGS sequence"/>
</dbReference>
<gene>
    <name evidence="2" type="ORF">KSB_04820</name>
</gene>
<dbReference type="Pfam" id="PF04972">
    <property type="entry name" value="BON"/>
    <property type="match status" value="3"/>
</dbReference>
<dbReference type="PROSITE" id="PS50914">
    <property type="entry name" value="BON"/>
    <property type="match status" value="3"/>
</dbReference>
<dbReference type="RefSeq" id="WP_201368958.1">
    <property type="nucleotide sequence ID" value="NZ_BNJG01000001.1"/>
</dbReference>
<feature type="domain" description="BON" evidence="1">
    <location>
        <begin position="7"/>
        <end position="75"/>
    </location>
</feature>
<proteinExistence type="predicted"/>
<name>A0ABQ3UH37_9CHLR</name>
<feature type="domain" description="BON" evidence="1">
    <location>
        <begin position="82"/>
        <end position="150"/>
    </location>
</feature>
<evidence type="ECO:0000259" key="1">
    <source>
        <dbReference type="PROSITE" id="PS50914"/>
    </source>
</evidence>
<dbReference type="SMART" id="SM00749">
    <property type="entry name" value="BON"/>
    <property type="match status" value="3"/>
</dbReference>
<dbReference type="EMBL" id="BNJG01000001">
    <property type="protein sequence ID" value="GHO52007.1"/>
    <property type="molecule type" value="Genomic_DNA"/>
</dbReference>
<dbReference type="InterPro" id="IPR014004">
    <property type="entry name" value="Transpt-assoc_nodulatn_dom_bac"/>
</dbReference>
<feature type="domain" description="BON" evidence="1">
    <location>
        <begin position="153"/>
        <end position="221"/>
    </location>
</feature>